<feature type="transmembrane region" description="Helical" evidence="8">
    <location>
        <begin position="222"/>
        <end position="244"/>
    </location>
</feature>
<dbReference type="Proteomes" id="UP001519289">
    <property type="component" value="Unassembled WGS sequence"/>
</dbReference>
<keyword evidence="6 8" id="KW-1133">Transmembrane helix</keyword>
<name>A0ABS4JVS2_9FIRM</name>
<dbReference type="Gene3D" id="1.10.3470.10">
    <property type="entry name" value="ABC transporter involved in vitamin B12 uptake, BtuC"/>
    <property type="match status" value="1"/>
</dbReference>
<feature type="transmembrane region" description="Helical" evidence="8">
    <location>
        <begin position="121"/>
        <end position="139"/>
    </location>
</feature>
<feature type="transmembrane region" description="Helical" evidence="8">
    <location>
        <begin position="177"/>
        <end position="200"/>
    </location>
</feature>
<feature type="transmembrane region" description="Helical" evidence="8">
    <location>
        <begin position="145"/>
        <end position="165"/>
    </location>
</feature>
<evidence type="ECO:0000256" key="7">
    <source>
        <dbReference type="ARBA" id="ARBA00023136"/>
    </source>
</evidence>
<dbReference type="CDD" id="cd06550">
    <property type="entry name" value="TM_ABC_iron-siderophores_like"/>
    <property type="match status" value="1"/>
</dbReference>
<keyword evidence="4" id="KW-1003">Cell membrane</keyword>
<dbReference type="InterPro" id="IPR037294">
    <property type="entry name" value="ABC_BtuC-like"/>
</dbReference>
<feature type="transmembrane region" description="Helical" evidence="8">
    <location>
        <begin position="298"/>
        <end position="320"/>
    </location>
</feature>
<gene>
    <name evidence="9" type="ORF">J2Z79_001929</name>
</gene>
<evidence type="ECO:0000256" key="3">
    <source>
        <dbReference type="ARBA" id="ARBA00022448"/>
    </source>
</evidence>
<organism evidence="9 10">
    <name type="scientific">Symbiobacterium terraclitae</name>
    <dbReference type="NCBI Taxonomy" id="557451"/>
    <lineage>
        <taxon>Bacteria</taxon>
        <taxon>Bacillati</taxon>
        <taxon>Bacillota</taxon>
        <taxon>Clostridia</taxon>
        <taxon>Eubacteriales</taxon>
        <taxon>Symbiobacteriaceae</taxon>
        <taxon>Symbiobacterium</taxon>
    </lineage>
</organism>
<keyword evidence="3" id="KW-0813">Transport</keyword>
<reference evidence="9 10" key="1">
    <citation type="submission" date="2021-03" db="EMBL/GenBank/DDBJ databases">
        <title>Genomic Encyclopedia of Type Strains, Phase IV (KMG-IV): sequencing the most valuable type-strain genomes for metagenomic binning, comparative biology and taxonomic classification.</title>
        <authorList>
            <person name="Goeker M."/>
        </authorList>
    </citation>
    <scope>NUCLEOTIDE SEQUENCE [LARGE SCALE GENOMIC DNA]</scope>
    <source>
        <strain evidence="9 10">DSM 27138</strain>
    </source>
</reference>
<keyword evidence="7 8" id="KW-0472">Membrane</keyword>
<protein>
    <submittedName>
        <fullName evidence="9">Iron complex transport system permease protein</fullName>
    </submittedName>
</protein>
<dbReference type="SUPFAM" id="SSF81345">
    <property type="entry name" value="ABC transporter involved in vitamin B12 uptake, BtuC"/>
    <property type="match status" value="1"/>
</dbReference>
<feature type="transmembrane region" description="Helical" evidence="8">
    <location>
        <begin position="38"/>
        <end position="57"/>
    </location>
</feature>
<evidence type="ECO:0000256" key="2">
    <source>
        <dbReference type="ARBA" id="ARBA00007935"/>
    </source>
</evidence>
<comment type="similarity">
    <text evidence="2">Belongs to the binding-protein-dependent transport system permease family. FecCD subfamily.</text>
</comment>
<comment type="subcellular location">
    <subcellularLocation>
        <location evidence="1">Cell membrane</location>
        <topology evidence="1">Multi-pass membrane protein</topology>
    </subcellularLocation>
</comment>
<accession>A0ABS4JVS2</accession>
<dbReference type="PANTHER" id="PTHR30472:SF24">
    <property type="entry name" value="FERRIC ENTEROBACTIN TRANSPORT SYSTEM PERMEASE PROTEIN FEPG"/>
    <property type="match status" value="1"/>
</dbReference>
<proteinExistence type="inferred from homology"/>
<feature type="transmembrane region" description="Helical" evidence="8">
    <location>
        <begin position="265"/>
        <end position="292"/>
    </location>
</feature>
<keyword evidence="10" id="KW-1185">Reference proteome</keyword>
<feature type="transmembrane region" description="Helical" evidence="8">
    <location>
        <begin position="94"/>
        <end position="114"/>
    </location>
</feature>
<feature type="transmembrane region" description="Helical" evidence="8">
    <location>
        <begin position="332"/>
        <end position="353"/>
    </location>
</feature>
<dbReference type="InterPro" id="IPR000522">
    <property type="entry name" value="ABC_transptr_permease_BtuC"/>
</dbReference>
<dbReference type="RefSeq" id="WP_245302537.1">
    <property type="nucleotide sequence ID" value="NZ_JAGGLG010000014.1"/>
</dbReference>
<dbReference type="Pfam" id="PF01032">
    <property type="entry name" value="FecCD"/>
    <property type="match status" value="1"/>
</dbReference>
<comment type="caution">
    <text evidence="9">The sequence shown here is derived from an EMBL/GenBank/DDBJ whole genome shotgun (WGS) entry which is preliminary data.</text>
</comment>
<evidence type="ECO:0000256" key="1">
    <source>
        <dbReference type="ARBA" id="ARBA00004651"/>
    </source>
</evidence>
<evidence type="ECO:0000256" key="8">
    <source>
        <dbReference type="SAM" id="Phobius"/>
    </source>
</evidence>
<evidence type="ECO:0000313" key="9">
    <source>
        <dbReference type="EMBL" id="MBP2018514.1"/>
    </source>
</evidence>
<dbReference type="PANTHER" id="PTHR30472">
    <property type="entry name" value="FERRIC ENTEROBACTIN TRANSPORT SYSTEM PERMEASE PROTEIN"/>
    <property type="match status" value="1"/>
</dbReference>
<evidence type="ECO:0000313" key="10">
    <source>
        <dbReference type="Proteomes" id="UP001519289"/>
    </source>
</evidence>
<evidence type="ECO:0000256" key="5">
    <source>
        <dbReference type="ARBA" id="ARBA00022692"/>
    </source>
</evidence>
<sequence length="359" mass="36917">MSVRPTATGARPDEPQAMSRRLRLVQVGPVAFRIDLRMAARVAFATAALLALGAWGLTLGSFRLPLADVVRALLGSAPADAAFIVMGLRLPRVLAAMLVGPALAMSGAIFQGLLRNPLVSPDVIGINAGASVAAVWWIISHRPPVLLPVVAFAGALGAAAAVYLLTWRGHISGARLILVGIGAHALLTAGTTALIVRANVYEAATAYRWMTGSLAGSDWGDVATLAAALALLVPAGLVLMWPLRALQYGDQTARSLGLPLERTRLALMAVGCALSAVAVSVAGPVGFVAFMVPHLARMLAGPVGGGLFLFTGALGGLLLLGADLLGQHALPVSLPVGVITAALGAPYFLFLLYRTNAQM</sequence>
<evidence type="ECO:0000256" key="6">
    <source>
        <dbReference type="ARBA" id="ARBA00022989"/>
    </source>
</evidence>
<dbReference type="EMBL" id="JAGGLG010000014">
    <property type="protein sequence ID" value="MBP2018514.1"/>
    <property type="molecule type" value="Genomic_DNA"/>
</dbReference>
<evidence type="ECO:0000256" key="4">
    <source>
        <dbReference type="ARBA" id="ARBA00022475"/>
    </source>
</evidence>
<keyword evidence="5 8" id="KW-0812">Transmembrane</keyword>